<keyword evidence="5" id="KW-0472">Membrane</keyword>
<dbReference type="PROSITE" id="PS50825">
    <property type="entry name" value="HYR"/>
    <property type="match status" value="1"/>
</dbReference>
<dbReference type="Proteomes" id="UP001642483">
    <property type="component" value="Unassembled WGS sequence"/>
</dbReference>
<dbReference type="PANTHER" id="PTHR46513:SF41">
    <property type="entry name" value="LOW-DENSITY LIPOPROTEIN RECEPTOR-RELATED PROTEIN"/>
    <property type="match status" value="1"/>
</dbReference>
<dbReference type="SUPFAM" id="SSF63825">
    <property type="entry name" value="YWTD domain"/>
    <property type="match status" value="2"/>
</dbReference>
<keyword evidence="5" id="KW-1133">Transmembrane helix</keyword>
<evidence type="ECO:0000256" key="2">
    <source>
        <dbReference type="ARBA" id="ARBA00022737"/>
    </source>
</evidence>
<dbReference type="SMART" id="SM00135">
    <property type="entry name" value="LY"/>
    <property type="match status" value="6"/>
</dbReference>
<evidence type="ECO:0000256" key="6">
    <source>
        <dbReference type="SAM" id="SignalP"/>
    </source>
</evidence>
<proteinExistence type="predicted"/>
<keyword evidence="6" id="KW-0732">Signal</keyword>
<feature type="chain" id="PRO_5045784152" evidence="6">
    <location>
        <begin position="23"/>
        <end position="1041"/>
    </location>
</feature>
<dbReference type="SMART" id="SM00181">
    <property type="entry name" value="EGF"/>
    <property type="match status" value="2"/>
</dbReference>
<dbReference type="Pfam" id="PF00051">
    <property type="entry name" value="Kringle"/>
    <property type="match status" value="1"/>
</dbReference>
<comment type="caution">
    <text evidence="9">The sequence shown here is derived from an EMBL/GenBank/DDBJ whole genome shotgun (WGS) entry which is preliminary data.</text>
</comment>
<protein>
    <submittedName>
        <fullName evidence="9">Uncharacterized protein</fullName>
    </submittedName>
</protein>
<dbReference type="InterPro" id="IPR003410">
    <property type="entry name" value="HYR_dom"/>
</dbReference>
<organism evidence="9 10">
    <name type="scientific">Clavelina lepadiformis</name>
    <name type="common">Light-bulb sea squirt</name>
    <name type="synonym">Ascidia lepadiformis</name>
    <dbReference type="NCBI Taxonomy" id="159417"/>
    <lineage>
        <taxon>Eukaryota</taxon>
        <taxon>Metazoa</taxon>
        <taxon>Chordata</taxon>
        <taxon>Tunicata</taxon>
        <taxon>Ascidiacea</taxon>
        <taxon>Aplousobranchia</taxon>
        <taxon>Clavelinidae</taxon>
        <taxon>Clavelina</taxon>
    </lineage>
</organism>
<keyword evidence="3" id="KW-1015">Disulfide bond</keyword>
<reference evidence="9 10" key="1">
    <citation type="submission" date="2024-02" db="EMBL/GenBank/DDBJ databases">
        <authorList>
            <person name="Daric V."/>
            <person name="Darras S."/>
        </authorList>
    </citation>
    <scope>NUCLEOTIDE SEQUENCE [LARGE SCALE GENOMIC DNA]</scope>
</reference>
<evidence type="ECO:0000256" key="1">
    <source>
        <dbReference type="ARBA" id="ARBA00022572"/>
    </source>
</evidence>
<dbReference type="Gene3D" id="2.120.10.30">
    <property type="entry name" value="TolB, C-terminal domain"/>
    <property type="match status" value="2"/>
</dbReference>
<feature type="transmembrane region" description="Helical" evidence="5">
    <location>
        <begin position="978"/>
        <end position="1000"/>
    </location>
</feature>
<name>A0ABP0FBX8_CLALP</name>
<dbReference type="Gene3D" id="2.40.20.10">
    <property type="entry name" value="Plasminogen Kringle 4"/>
    <property type="match status" value="1"/>
</dbReference>
<keyword evidence="1 4" id="KW-0420">Kringle</keyword>
<dbReference type="InterPro" id="IPR013806">
    <property type="entry name" value="Kringle-like"/>
</dbReference>
<dbReference type="PRINTS" id="PR00018">
    <property type="entry name" value="KRINGLE"/>
</dbReference>
<dbReference type="InterPro" id="IPR050778">
    <property type="entry name" value="Cueball_EGF_LRP_Nidogen"/>
</dbReference>
<evidence type="ECO:0000256" key="4">
    <source>
        <dbReference type="PROSITE-ProRule" id="PRU00121"/>
    </source>
</evidence>
<accession>A0ABP0FBX8</accession>
<gene>
    <name evidence="9" type="ORF">CVLEPA_LOCUS5362</name>
</gene>
<feature type="domain" description="Kringle" evidence="7">
    <location>
        <begin position="34"/>
        <end position="111"/>
    </location>
</feature>
<evidence type="ECO:0000256" key="5">
    <source>
        <dbReference type="SAM" id="Phobius"/>
    </source>
</evidence>
<keyword evidence="10" id="KW-1185">Reference proteome</keyword>
<dbReference type="InterPro" id="IPR038178">
    <property type="entry name" value="Kringle_sf"/>
</dbReference>
<dbReference type="InterPro" id="IPR000001">
    <property type="entry name" value="Kringle"/>
</dbReference>
<dbReference type="InterPro" id="IPR011042">
    <property type="entry name" value="6-blade_b-propeller_TolB-like"/>
</dbReference>
<dbReference type="InterPro" id="IPR000742">
    <property type="entry name" value="EGF"/>
</dbReference>
<evidence type="ECO:0000256" key="3">
    <source>
        <dbReference type="ARBA" id="ARBA00023157"/>
    </source>
</evidence>
<keyword evidence="2" id="KW-0677">Repeat</keyword>
<dbReference type="SMART" id="SM00130">
    <property type="entry name" value="KR"/>
    <property type="match status" value="1"/>
</dbReference>
<evidence type="ECO:0000259" key="8">
    <source>
        <dbReference type="PROSITE" id="PS50825"/>
    </source>
</evidence>
<keyword evidence="5" id="KW-0812">Transmembrane</keyword>
<dbReference type="InterPro" id="IPR018056">
    <property type="entry name" value="Kringle_CS"/>
</dbReference>
<evidence type="ECO:0000313" key="10">
    <source>
        <dbReference type="Proteomes" id="UP001642483"/>
    </source>
</evidence>
<evidence type="ECO:0000313" key="9">
    <source>
        <dbReference type="EMBL" id="CAK8675827.1"/>
    </source>
</evidence>
<feature type="domain" description="HYR" evidence="8">
    <location>
        <begin position="793"/>
        <end position="878"/>
    </location>
</feature>
<comment type="caution">
    <text evidence="4">Lacks conserved residue(s) required for the propagation of feature annotation.</text>
</comment>
<dbReference type="SUPFAM" id="SSF57440">
    <property type="entry name" value="Kringle-like"/>
    <property type="match status" value="1"/>
</dbReference>
<dbReference type="PROSITE" id="PS50070">
    <property type="entry name" value="KRINGLE_2"/>
    <property type="match status" value="1"/>
</dbReference>
<sequence>MVCENLCLLVYGFIVFTGTSSAALGNPTSTEDEECIKGASIWYQGTRNYTVSGIPCQSWNESFPHKPNMEFSPIDGRYHNYCRNPVGDLKGTWCYTMDLNIRWEYCDILKCPDKSQLIWTSNYNLETSITEILSIPADLEEFASKTLREYDVLEASRSGVYSEYWALVGDSEKNILFYNDYKSEQIELLDIEERKSKSIFQGIARKIESLAYDWVTENLYWIDVRFNWIVTSEKTCNYFTPIYRSDQNLNALALDAKRRKLYFSTYKPMGCRIMVTDLAGRGEKSLFEYPDVSRVYGITVDHTDERLYWTDYYGDVSRVLSCNLDGSEKKQHGKDHLGSRFLSVASYGDYVYANDAVTHRSDFGEDLFAIWVFSKATNKSYFYDHSDRPHQLTVLDGNEERILLTESSIGECDSQPECDHICLPRLNATRECVCALGYYKQGDTQCKEQLIDDEFMYVVDKNQGKIFQITLNGSNNENWNFSIVPVTNKEEKIEQVATDIETGYLYWSDLRQTNLSRSLPNKTQKEVLKQFKLAKSPIVDPRTKNVYFVESYSQVIYVLSPNGTYEAELVNNLAEDANIEKIALDSVNRKIYWTAIYNENVNQGEVWRMNLNGLGRELVMDKLYWPSALHVDQESSSLFVGEVKKGIVIQVPLDLLRDVTNTSWASVAKRYNVFKFKNTTSDDGYYILDIKVHKGRFFFVEGITRRIYAFTLSGGIDNLMPFGPNVFYNPSSLAIYSQLFHKSYIENIPSPCQESPTLCPHICVDLSDTSSQCLCQTHYLWSGEKCVHHTQRSNLPPSANFECRQNPMNVTADNCQDFATISLPAITWTDDWTPTEKLKIRTPKIPKTLEVGRHFIPFSAIDEHGKLSSCPLTISVYARFCQSYPKLPSGIIMSNSTCGRRSGSEYNIICEDPEKSVYYDGVYNVTFINYCDHNNWLLPNLTGAICLKPANKTTTANMPGNEIITEPLLRTESLNKSVVIWTCIGCTVFLLASVVIIITANRLCRRNNSHLAKEKCPLCWKRNENTVVCTSSDALVNVTFH</sequence>
<dbReference type="CDD" id="cd00108">
    <property type="entry name" value="KR"/>
    <property type="match status" value="1"/>
</dbReference>
<evidence type="ECO:0000259" key="7">
    <source>
        <dbReference type="PROSITE" id="PS50070"/>
    </source>
</evidence>
<feature type="signal peptide" evidence="6">
    <location>
        <begin position="1"/>
        <end position="22"/>
    </location>
</feature>
<dbReference type="EMBL" id="CAWYQH010000024">
    <property type="protein sequence ID" value="CAK8675827.1"/>
    <property type="molecule type" value="Genomic_DNA"/>
</dbReference>
<dbReference type="PANTHER" id="PTHR46513">
    <property type="entry name" value="VITELLOGENIN RECEPTOR-LIKE PROTEIN-RELATED-RELATED"/>
    <property type="match status" value="1"/>
</dbReference>
<dbReference type="PROSITE" id="PS00021">
    <property type="entry name" value="KRINGLE_1"/>
    <property type="match status" value="1"/>
</dbReference>
<dbReference type="InterPro" id="IPR000033">
    <property type="entry name" value="LDLR_classB_rpt"/>
</dbReference>